<evidence type="ECO:0000256" key="6">
    <source>
        <dbReference type="SAM" id="MobiDB-lite"/>
    </source>
</evidence>
<keyword evidence="1" id="KW-0343">GTPase activation</keyword>
<accession>S9UMZ3</accession>
<dbReference type="GO" id="GO:0005096">
    <property type="term" value="F:GTPase activator activity"/>
    <property type="evidence" value="ECO:0007669"/>
    <property type="project" value="UniProtKB-KW"/>
</dbReference>
<keyword evidence="4" id="KW-0862">Zinc</keyword>
<reference evidence="8 9" key="1">
    <citation type="journal article" date="2013" name="PLoS ONE">
        <title>Predicting the Proteins of Angomonas deanei, Strigomonas culicis and Their Respective Endosymbionts Reveals New Aspects of the Trypanosomatidae Family.</title>
        <authorList>
            <person name="Motta M.C."/>
            <person name="Martins A.C."/>
            <person name="de Souza S.S."/>
            <person name="Catta-Preta C.M."/>
            <person name="Silva R."/>
            <person name="Klein C.C."/>
            <person name="de Almeida L.G."/>
            <person name="de Lima Cunha O."/>
            <person name="Ciapina L.P."/>
            <person name="Brocchi M."/>
            <person name="Colabardini A.C."/>
            <person name="de Araujo Lima B."/>
            <person name="Machado C.R."/>
            <person name="de Almeida Soares C.M."/>
            <person name="Probst C.M."/>
            <person name="de Menezes C.B."/>
            <person name="Thompson C.E."/>
            <person name="Bartholomeu D.C."/>
            <person name="Gradia D.F."/>
            <person name="Pavoni D.P."/>
            <person name="Grisard E.C."/>
            <person name="Fantinatti-Garboggini F."/>
            <person name="Marchini F.K."/>
            <person name="Rodrigues-Luiz G.F."/>
            <person name="Wagner G."/>
            <person name="Goldman G.H."/>
            <person name="Fietto J.L."/>
            <person name="Elias M.C."/>
            <person name="Goldman M.H."/>
            <person name="Sagot M.F."/>
            <person name="Pereira M."/>
            <person name="Stoco P.H."/>
            <person name="de Mendonca-Neto R.P."/>
            <person name="Teixeira S.M."/>
            <person name="Maciel T.E."/>
            <person name="de Oliveira Mendes T.A."/>
            <person name="Urmenyi T.P."/>
            <person name="de Souza W."/>
            <person name="Schenkman S."/>
            <person name="de Vasconcelos A.T."/>
        </authorList>
    </citation>
    <scope>NUCLEOTIDE SEQUENCE [LARGE SCALE GENOMIC DNA]</scope>
</reference>
<evidence type="ECO:0000256" key="1">
    <source>
        <dbReference type="ARBA" id="ARBA00022468"/>
    </source>
</evidence>
<sequence length="386" mass="41776">MSKYQSDAQAFKAIIARDPDCRNCFECGAPNPQWCDVNHATFICLDCSGVHRSLGVHLSFVRSSTMDDWMHWKPEKLTKMSLGGNRRARAYFEANGIMKMPLKQRYNTIPALRYTALLDAEVEGKPFQEAAYQPPDWYHIEQQQKMAFQSGTGGNNTTTPTNNFGTGSSPTTNQDRFQGMGSNGQTFSPNTNNNNSNTNNWGGNARSNASGDWLSVLSSGWSAVQQKSSALASQASQAIHSTDTDQVKDNLSRGWNNVSSAVSMFATDVGKKIKEVTHDDEADGLDQLRQHARAAQQGQPGVPADPQRFSGVGHTAEQPSAGSAWDTPNPPSNQTTATWGRTTAVELPPRSGVSGNAVSGSGQTGAILTGKPLQEQQDDSDWAWGA</sequence>
<dbReference type="SUPFAM" id="SSF57863">
    <property type="entry name" value="ArfGap/RecO-like zinc finger"/>
    <property type="match status" value="1"/>
</dbReference>
<dbReference type="GO" id="GO:0008270">
    <property type="term" value="F:zinc ion binding"/>
    <property type="evidence" value="ECO:0007669"/>
    <property type="project" value="UniProtKB-KW"/>
</dbReference>
<dbReference type="Proteomes" id="UP000015354">
    <property type="component" value="Unassembled WGS sequence"/>
</dbReference>
<dbReference type="Pfam" id="PF01412">
    <property type="entry name" value="ArfGap"/>
    <property type="match status" value="1"/>
</dbReference>
<evidence type="ECO:0000256" key="3">
    <source>
        <dbReference type="ARBA" id="ARBA00022771"/>
    </source>
</evidence>
<dbReference type="GO" id="GO:0030100">
    <property type="term" value="P:regulation of endocytosis"/>
    <property type="evidence" value="ECO:0007669"/>
    <property type="project" value="TreeGrafter"/>
</dbReference>
<evidence type="ECO:0000256" key="2">
    <source>
        <dbReference type="ARBA" id="ARBA00022723"/>
    </source>
</evidence>
<organism evidence="8 9">
    <name type="scientific">Strigomonas culicis</name>
    <dbReference type="NCBI Taxonomy" id="28005"/>
    <lineage>
        <taxon>Eukaryota</taxon>
        <taxon>Discoba</taxon>
        <taxon>Euglenozoa</taxon>
        <taxon>Kinetoplastea</taxon>
        <taxon>Metakinetoplastina</taxon>
        <taxon>Trypanosomatida</taxon>
        <taxon>Trypanosomatidae</taxon>
        <taxon>Strigomonadinae</taxon>
        <taxon>Strigomonas</taxon>
    </lineage>
</organism>
<evidence type="ECO:0000313" key="8">
    <source>
        <dbReference type="EMBL" id="EPY30303.1"/>
    </source>
</evidence>
<evidence type="ECO:0000256" key="5">
    <source>
        <dbReference type="PROSITE-ProRule" id="PRU00288"/>
    </source>
</evidence>
<comment type="caution">
    <text evidence="8">The sequence shown here is derived from an EMBL/GenBank/DDBJ whole genome shotgun (WGS) entry which is preliminary data.</text>
</comment>
<dbReference type="PANTHER" id="PTHR46395:SF1">
    <property type="entry name" value="ADP-RIBOSYLATION FACTOR GTPASE-ACTIVATING PROTEIN 1"/>
    <property type="match status" value="1"/>
</dbReference>
<dbReference type="InterPro" id="IPR001164">
    <property type="entry name" value="ArfGAP_dom"/>
</dbReference>
<dbReference type="InterPro" id="IPR038508">
    <property type="entry name" value="ArfGAP_dom_sf"/>
</dbReference>
<feature type="compositionally biased region" description="Low complexity" evidence="6">
    <location>
        <begin position="155"/>
        <end position="167"/>
    </location>
</feature>
<dbReference type="SMART" id="SM00105">
    <property type="entry name" value="ArfGap"/>
    <property type="match status" value="1"/>
</dbReference>
<dbReference type="CDD" id="cd08830">
    <property type="entry name" value="ArfGap_ArfGap1"/>
    <property type="match status" value="1"/>
</dbReference>
<dbReference type="GO" id="GO:0032012">
    <property type="term" value="P:regulation of ARF protein signal transduction"/>
    <property type="evidence" value="ECO:0007669"/>
    <property type="project" value="TreeGrafter"/>
</dbReference>
<feature type="compositionally biased region" description="Low complexity" evidence="6">
    <location>
        <begin position="351"/>
        <end position="361"/>
    </location>
</feature>
<keyword evidence="2" id="KW-0479">Metal-binding</keyword>
<feature type="domain" description="Arf-GAP" evidence="7">
    <location>
        <begin position="8"/>
        <end position="95"/>
    </location>
</feature>
<proteinExistence type="predicted"/>
<feature type="compositionally biased region" description="Low complexity" evidence="6">
    <location>
        <begin position="183"/>
        <end position="204"/>
    </location>
</feature>
<dbReference type="GO" id="GO:0000139">
    <property type="term" value="C:Golgi membrane"/>
    <property type="evidence" value="ECO:0007669"/>
    <property type="project" value="TreeGrafter"/>
</dbReference>
<evidence type="ECO:0000313" key="9">
    <source>
        <dbReference type="Proteomes" id="UP000015354"/>
    </source>
</evidence>
<dbReference type="EMBL" id="ATMH01004134">
    <property type="protein sequence ID" value="EPY30303.1"/>
    <property type="molecule type" value="Genomic_DNA"/>
</dbReference>
<dbReference type="Gene3D" id="1.10.220.150">
    <property type="entry name" value="Arf GTPase activating protein"/>
    <property type="match status" value="1"/>
</dbReference>
<keyword evidence="9" id="KW-1185">Reference proteome</keyword>
<name>S9UMZ3_9TRYP</name>
<feature type="region of interest" description="Disordered" evidence="6">
    <location>
        <begin position="292"/>
        <end position="386"/>
    </location>
</feature>
<dbReference type="PRINTS" id="PR00405">
    <property type="entry name" value="REVINTRACTNG"/>
</dbReference>
<evidence type="ECO:0000259" key="7">
    <source>
        <dbReference type="PROSITE" id="PS50115"/>
    </source>
</evidence>
<feature type="compositionally biased region" description="Polar residues" evidence="6">
    <location>
        <begin position="332"/>
        <end position="341"/>
    </location>
</feature>
<gene>
    <name evidence="8" type="ORF">STCU_04134</name>
</gene>
<keyword evidence="3 5" id="KW-0863">Zinc-finger</keyword>
<dbReference type="InterPro" id="IPR037278">
    <property type="entry name" value="ARFGAP/RecO"/>
</dbReference>
<feature type="compositionally biased region" description="Acidic residues" evidence="6">
    <location>
        <begin position="376"/>
        <end position="386"/>
    </location>
</feature>
<dbReference type="OrthoDB" id="983479at2759"/>
<dbReference type="PROSITE" id="PS50115">
    <property type="entry name" value="ARFGAP"/>
    <property type="match status" value="1"/>
</dbReference>
<evidence type="ECO:0000256" key="4">
    <source>
        <dbReference type="ARBA" id="ARBA00022833"/>
    </source>
</evidence>
<protein>
    <submittedName>
        <fullName evidence="8">ADP-ribosylation factor GTPase-activating protein 1</fullName>
    </submittedName>
</protein>
<dbReference type="PANTHER" id="PTHR46395">
    <property type="entry name" value="ADP-RIBOSYLATION FACTOR GTPASE-ACTIVATING PROTEIN 1"/>
    <property type="match status" value="1"/>
</dbReference>
<feature type="region of interest" description="Disordered" evidence="6">
    <location>
        <begin position="149"/>
        <end position="206"/>
    </location>
</feature>
<dbReference type="AlphaFoldDB" id="S9UMZ3"/>